<keyword evidence="1" id="KW-1133">Transmembrane helix</keyword>
<dbReference type="RefSeq" id="WP_157176721.1">
    <property type="nucleotide sequence ID" value="NZ_BMJP01000002.1"/>
</dbReference>
<feature type="transmembrane region" description="Helical" evidence="1">
    <location>
        <begin position="51"/>
        <end position="69"/>
    </location>
</feature>
<reference evidence="2 3" key="1">
    <citation type="submission" date="2020-08" db="EMBL/GenBank/DDBJ databases">
        <title>Genomic Encyclopedia of Type Strains, Phase IV (KMG-IV): sequencing the most valuable type-strain genomes for metagenomic binning, comparative biology and taxonomic classification.</title>
        <authorList>
            <person name="Goeker M."/>
        </authorList>
    </citation>
    <scope>NUCLEOTIDE SEQUENCE [LARGE SCALE GENOMIC DNA]</scope>
    <source>
        <strain evidence="2 3">DSM 103336</strain>
    </source>
</reference>
<keyword evidence="1" id="KW-0472">Membrane</keyword>
<dbReference type="AlphaFoldDB" id="A0A7W9BRZ5"/>
<dbReference type="OrthoDB" id="72963at2"/>
<keyword evidence="1" id="KW-0812">Transmembrane</keyword>
<dbReference type="Proteomes" id="UP000546701">
    <property type="component" value="Unassembled WGS sequence"/>
</dbReference>
<name>A0A7W9BRZ5_9SPHN</name>
<dbReference type="InterPro" id="IPR010718">
    <property type="entry name" value="DUF1294"/>
</dbReference>
<evidence type="ECO:0000256" key="1">
    <source>
        <dbReference type="SAM" id="Phobius"/>
    </source>
</evidence>
<comment type="caution">
    <text evidence="2">The sequence shown here is derived from an EMBL/GenBank/DDBJ whole genome shotgun (WGS) entry which is preliminary data.</text>
</comment>
<organism evidence="2 3">
    <name type="scientific">Sphingomonas prati</name>
    <dbReference type="NCBI Taxonomy" id="1843237"/>
    <lineage>
        <taxon>Bacteria</taxon>
        <taxon>Pseudomonadati</taxon>
        <taxon>Pseudomonadota</taxon>
        <taxon>Alphaproteobacteria</taxon>
        <taxon>Sphingomonadales</taxon>
        <taxon>Sphingomonadaceae</taxon>
        <taxon>Sphingomonas</taxon>
    </lineage>
</organism>
<evidence type="ECO:0000313" key="3">
    <source>
        <dbReference type="Proteomes" id="UP000546701"/>
    </source>
</evidence>
<protein>
    <submittedName>
        <fullName evidence="2">Uncharacterized membrane protein YsdA (DUF1294 family)</fullName>
    </submittedName>
</protein>
<accession>A0A7W9BRZ5</accession>
<evidence type="ECO:0000313" key="2">
    <source>
        <dbReference type="EMBL" id="MBB5728950.1"/>
    </source>
</evidence>
<gene>
    <name evidence="2" type="ORF">FHS99_001428</name>
</gene>
<feature type="transmembrane region" description="Helical" evidence="1">
    <location>
        <begin position="85"/>
        <end position="104"/>
    </location>
</feature>
<dbReference type="Pfam" id="PF06961">
    <property type="entry name" value="DUF1294"/>
    <property type="match status" value="1"/>
</dbReference>
<feature type="transmembrane region" description="Helical" evidence="1">
    <location>
        <begin position="12"/>
        <end position="31"/>
    </location>
</feature>
<keyword evidence="3" id="KW-1185">Reference proteome</keyword>
<sequence length="105" mass="11228">MAGLVGLLSGVPVRVFALLLLVVNGATLLLFRHDKRSALAGAKRVSERRLLMLAAIGGTPAAFAARRLFRHKTLKQPFSSRLERIAVLQAIAVKSVVLFALLLGG</sequence>
<dbReference type="EMBL" id="JACIJR010000003">
    <property type="protein sequence ID" value="MBB5728950.1"/>
    <property type="molecule type" value="Genomic_DNA"/>
</dbReference>
<proteinExistence type="predicted"/>